<name>A0AAV8X483_9CUCU</name>
<keyword evidence="3" id="KW-1185">Reference proteome</keyword>
<protein>
    <recommendedName>
        <fullName evidence="1">Double jelly roll-like domain-containing protein</fullName>
    </recommendedName>
</protein>
<dbReference type="InterPro" id="IPR049512">
    <property type="entry name" value="DJR-like_dom"/>
</dbReference>
<dbReference type="PANTHER" id="PTHR36159">
    <property type="entry name" value="PROTEIN CBG23766"/>
    <property type="match status" value="1"/>
</dbReference>
<sequence>MKFDMKMVEVSSIVLCNPGITSIMKGYVSYAENESGKLLNAGWSPLANPIITDNKGIFKVCIPLKMLVGFARSYNKIIMNARQELILLRSNTELNSIPTNKADEKPKIVLNKILWKVPHISWKISRHCIQEVGNYKSTLYCKKQWNIHRLVKTTSQLEKTRFVIIGFKTDRKNVASRMISYFDHCNLQGIASLHLNSDVYPYDNINLSFINNQWAIL</sequence>
<reference evidence="2" key="1">
    <citation type="journal article" date="2023" name="Insect Mol. Biol.">
        <title>Genome sequencing provides insights into the evolution of gene families encoding plant cell wall-degrading enzymes in longhorned beetles.</title>
        <authorList>
            <person name="Shin N.R."/>
            <person name="Okamura Y."/>
            <person name="Kirsch R."/>
            <person name="Pauchet Y."/>
        </authorList>
    </citation>
    <scope>NUCLEOTIDE SEQUENCE</scope>
    <source>
        <strain evidence="2">AMC_N1</strain>
    </source>
</reference>
<proteinExistence type="predicted"/>
<organism evidence="2 3">
    <name type="scientific">Aromia moschata</name>
    <dbReference type="NCBI Taxonomy" id="1265417"/>
    <lineage>
        <taxon>Eukaryota</taxon>
        <taxon>Metazoa</taxon>
        <taxon>Ecdysozoa</taxon>
        <taxon>Arthropoda</taxon>
        <taxon>Hexapoda</taxon>
        <taxon>Insecta</taxon>
        <taxon>Pterygota</taxon>
        <taxon>Neoptera</taxon>
        <taxon>Endopterygota</taxon>
        <taxon>Coleoptera</taxon>
        <taxon>Polyphaga</taxon>
        <taxon>Cucujiformia</taxon>
        <taxon>Chrysomeloidea</taxon>
        <taxon>Cerambycidae</taxon>
        <taxon>Cerambycinae</taxon>
        <taxon>Callichromatini</taxon>
        <taxon>Aromia</taxon>
    </lineage>
</organism>
<gene>
    <name evidence="2" type="ORF">NQ318_011474</name>
</gene>
<evidence type="ECO:0000313" key="3">
    <source>
        <dbReference type="Proteomes" id="UP001162162"/>
    </source>
</evidence>
<evidence type="ECO:0000259" key="1">
    <source>
        <dbReference type="Pfam" id="PF21738"/>
    </source>
</evidence>
<feature type="domain" description="Double jelly roll-like" evidence="1">
    <location>
        <begin position="16"/>
        <end position="217"/>
    </location>
</feature>
<evidence type="ECO:0000313" key="2">
    <source>
        <dbReference type="EMBL" id="KAJ8933185.1"/>
    </source>
</evidence>
<accession>A0AAV8X483</accession>
<comment type="caution">
    <text evidence="2">The sequence shown here is derived from an EMBL/GenBank/DDBJ whole genome shotgun (WGS) entry which is preliminary data.</text>
</comment>
<dbReference type="AlphaFoldDB" id="A0AAV8X483"/>
<dbReference type="EMBL" id="JAPWTK010001275">
    <property type="protein sequence ID" value="KAJ8933185.1"/>
    <property type="molecule type" value="Genomic_DNA"/>
</dbReference>
<dbReference type="Pfam" id="PF21738">
    <property type="entry name" value="DJR-like_dom"/>
    <property type="match status" value="1"/>
</dbReference>
<dbReference type="PANTHER" id="PTHR36159:SF1">
    <property type="entry name" value="RETROVIRUS-RELATED POL POLYPROTEIN FROM TRANSPOSON 412-LIKE PROTEIN"/>
    <property type="match status" value="1"/>
</dbReference>
<dbReference type="Proteomes" id="UP001162162">
    <property type="component" value="Unassembled WGS sequence"/>
</dbReference>